<dbReference type="Gene3D" id="1.10.8.140">
    <property type="entry name" value="PDCD5-like"/>
    <property type="match status" value="1"/>
</dbReference>
<keyword evidence="6" id="KW-0238">DNA-binding</keyword>
<dbReference type="GO" id="GO:0005739">
    <property type="term" value="C:mitochondrion"/>
    <property type="evidence" value="ECO:0007669"/>
    <property type="project" value="TreeGrafter"/>
</dbReference>
<dbReference type="InterPro" id="IPR050838">
    <property type="entry name" value="Ketopantoate_reductase"/>
</dbReference>
<evidence type="ECO:0000256" key="4">
    <source>
        <dbReference type="SAM" id="MobiDB-lite"/>
    </source>
</evidence>
<dbReference type="PANTHER" id="PTHR43765">
    <property type="entry name" value="2-DEHYDROPANTOATE 2-REDUCTASE-RELATED"/>
    <property type="match status" value="1"/>
</dbReference>
<protein>
    <submittedName>
        <fullName evidence="6">Double-stranded DNA-binding domain-containing protein</fullName>
    </submittedName>
</protein>
<reference evidence="6" key="1">
    <citation type="journal article" date="2021" name="Nat. Commun.">
        <title>Genetic determinants of endophytism in the Arabidopsis root mycobiome.</title>
        <authorList>
            <person name="Mesny F."/>
            <person name="Miyauchi S."/>
            <person name="Thiergart T."/>
            <person name="Pickel B."/>
            <person name="Atanasova L."/>
            <person name="Karlsson M."/>
            <person name="Huettel B."/>
            <person name="Barry K.W."/>
            <person name="Haridas S."/>
            <person name="Chen C."/>
            <person name="Bauer D."/>
            <person name="Andreopoulos W."/>
            <person name="Pangilinan J."/>
            <person name="LaButti K."/>
            <person name="Riley R."/>
            <person name="Lipzen A."/>
            <person name="Clum A."/>
            <person name="Drula E."/>
            <person name="Henrissat B."/>
            <person name="Kohler A."/>
            <person name="Grigoriev I.V."/>
            <person name="Martin F.M."/>
            <person name="Hacquard S."/>
        </authorList>
    </citation>
    <scope>NUCLEOTIDE SEQUENCE</scope>
    <source>
        <strain evidence="6">MPI-SDFR-AT-0073</strain>
    </source>
</reference>
<evidence type="ECO:0000256" key="1">
    <source>
        <dbReference type="ARBA" id="ARBA00010490"/>
    </source>
</evidence>
<dbReference type="Gene3D" id="1.10.1040.10">
    <property type="entry name" value="N-(1-d-carboxylethyl)-l-norvaline Dehydrogenase, domain 2"/>
    <property type="match status" value="1"/>
</dbReference>
<dbReference type="OrthoDB" id="73846at2759"/>
<dbReference type="SUPFAM" id="SSF46950">
    <property type="entry name" value="Double-stranded DNA-binding domain"/>
    <property type="match status" value="1"/>
</dbReference>
<dbReference type="GeneID" id="70129401"/>
<dbReference type="Proteomes" id="UP000758603">
    <property type="component" value="Unassembled WGS sequence"/>
</dbReference>
<dbReference type="GO" id="GO:0003677">
    <property type="term" value="F:DNA binding"/>
    <property type="evidence" value="ECO:0007669"/>
    <property type="project" value="UniProtKB-KW"/>
</dbReference>
<evidence type="ECO:0000313" key="6">
    <source>
        <dbReference type="EMBL" id="KAH6648696.1"/>
    </source>
</evidence>
<name>A0A9P8ZTQ1_9PEZI</name>
<dbReference type="EMBL" id="JAGPXC010000007">
    <property type="protein sequence ID" value="KAH6648696.1"/>
    <property type="molecule type" value="Genomic_DNA"/>
</dbReference>
<dbReference type="InterPro" id="IPR002836">
    <property type="entry name" value="PDCD5-like"/>
</dbReference>
<evidence type="ECO:0000256" key="2">
    <source>
        <dbReference type="ARBA" id="ARBA00022857"/>
    </source>
</evidence>
<comment type="similarity">
    <text evidence="1">Belongs to the PDCD5 family.</text>
</comment>
<dbReference type="AlphaFoldDB" id="A0A9P8ZTQ1"/>
<proteinExistence type="inferred from homology"/>
<evidence type="ECO:0000256" key="3">
    <source>
        <dbReference type="ARBA" id="ARBA00023002"/>
    </source>
</evidence>
<feature type="region of interest" description="Disordered" evidence="4">
    <location>
        <begin position="442"/>
        <end position="477"/>
    </location>
</feature>
<gene>
    <name evidence="6" type="ORF">BKA67DRAFT_538715</name>
</gene>
<dbReference type="PANTHER" id="PTHR43765:SF2">
    <property type="entry name" value="2-DEHYDROPANTOATE 2-REDUCTASE"/>
    <property type="match status" value="1"/>
</dbReference>
<dbReference type="RefSeq" id="XP_045955203.1">
    <property type="nucleotide sequence ID" value="XM_046100509.1"/>
</dbReference>
<dbReference type="Pfam" id="PF01984">
    <property type="entry name" value="dsDNA_bind"/>
    <property type="match status" value="1"/>
</dbReference>
<dbReference type="Pfam" id="PF08546">
    <property type="entry name" value="ApbA_C"/>
    <property type="match status" value="1"/>
</dbReference>
<dbReference type="InterPro" id="IPR013328">
    <property type="entry name" value="6PGD_dom2"/>
</dbReference>
<organism evidence="6 7">
    <name type="scientific">Truncatella angustata</name>
    <dbReference type="NCBI Taxonomy" id="152316"/>
    <lineage>
        <taxon>Eukaryota</taxon>
        <taxon>Fungi</taxon>
        <taxon>Dikarya</taxon>
        <taxon>Ascomycota</taxon>
        <taxon>Pezizomycotina</taxon>
        <taxon>Sordariomycetes</taxon>
        <taxon>Xylariomycetidae</taxon>
        <taxon>Amphisphaeriales</taxon>
        <taxon>Sporocadaceae</taxon>
        <taxon>Truncatella</taxon>
    </lineage>
</organism>
<dbReference type="GO" id="GO:0008677">
    <property type="term" value="F:2-dehydropantoate 2-reductase activity"/>
    <property type="evidence" value="ECO:0007669"/>
    <property type="project" value="TreeGrafter"/>
</dbReference>
<dbReference type="InterPro" id="IPR013752">
    <property type="entry name" value="KPA_reductase"/>
</dbReference>
<keyword evidence="3" id="KW-0560">Oxidoreductase</keyword>
<feature type="compositionally biased region" description="Gly residues" evidence="4">
    <location>
        <begin position="445"/>
        <end position="457"/>
    </location>
</feature>
<sequence length="592" mass="66606">MPTFLPPDVQPEPAPSKTQESLTRPHEGREEYEEVLRSLKLSEKIHVMGFTGDAKYITHCLAGTPDLPPPQILVHHHDEVNQWGASNRKLSVRNKEGLQKKHEILMPQYVGKALKAGPSRAERPRLKHIDNLVLCTNENAILPTLLSIRDSINQDTTICLVTEGLGIVRHLNNVIFQDPSTRPTFILGHSGYALSRDPMQHDDGYAIEIRNRGRLFLSKVSAQAPSDDMEINTWDRVVRQARAQHLVKLLASSPGLNVTALPASKFLRYKLPSMIFSALADATSVGLGFHYNRLATDRYARRLWGNLWAETIAIVSALPEVQRDAAVLAYFQGHNFKTEVERFLLAQRDTSPWVSMVRHGRTLPMQSLNGWFVGMAEELGLSSVHHKTMINLVKAKIKARNEELKSDIPLYHSPYMLDNDYARNHDEKERPHIRKARLEQLKSQGGAGAAGGAGGQGQNPEGQKQRPSRRRNGARCMAKKTAEDLGGLLADSPPRAARAESEARAHILNQILHPEAADRLGRIRLVKEDRANDVENRLIMLARSGQLKQKVTEEQLKELLEAVAETSREKEKIVVARRKEWDDEDDDDDFFD</sequence>
<evidence type="ECO:0000313" key="7">
    <source>
        <dbReference type="Proteomes" id="UP000758603"/>
    </source>
</evidence>
<comment type="caution">
    <text evidence="6">The sequence shown here is derived from an EMBL/GenBank/DDBJ whole genome shotgun (WGS) entry which is preliminary data.</text>
</comment>
<keyword evidence="7" id="KW-1185">Reference proteome</keyword>
<feature type="compositionally biased region" description="Pro residues" evidence="4">
    <location>
        <begin position="1"/>
        <end position="14"/>
    </location>
</feature>
<feature type="region of interest" description="Disordered" evidence="4">
    <location>
        <begin position="1"/>
        <end position="30"/>
    </location>
</feature>
<dbReference type="GO" id="GO:0050661">
    <property type="term" value="F:NADP binding"/>
    <property type="evidence" value="ECO:0007669"/>
    <property type="project" value="TreeGrafter"/>
</dbReference>
<accession>A0A9P8ZTQ1</accession>
<evidence type="ECO:0000259" key="5">
    <source>
        <dbReference type="Pfam" id="PF08546"/>
    </source>
</evidence>
<keyword evidence="2" id="KW-0521">NADP</keyword>
<dbReference type="InterPro" id="IPR036883">
    <property type="entry name" value="PDCD5-like_sf"/>
</dbReference>
<feature type="domain" description="Ketopantoate reductase C-terminal" evidence="5">
    <location>
        <begin position="270"/>
        <end position="396"/>
    </location>
</feature>